<feature type="non-terminal residue" evidence="1">
    <location>
        <position position="50"/>
    </location>
</feature>
<feature type="non-terminal residue" evidence="1">
    <location>
        <position position="1"/>
    </location>
</feature>
<sequence>PKKSICVSRKSEKLPTSTLLFLQSVFFTTILPSYPKIQYYFKASKKQGSV</sequence>
<proteinExistence type="predicted"/>
<keyword evidence="2" id="KW-1185">Reference proteome</keyword>
<dbReference type="EMBL" id="CAJVQC010152247">
    <property type="protein sequence ID" value="CAG8846642.1"/>
    <property type="molecule type" value="Genomic_DNA"/>
</dbReference>
<evidence type="ECO:0000313" key="2">
    <source>
        <dbReference type="Proteomes" id="UP000789920"/>
    </source>
</evidence>
<name>A0ACA9ST27_9GLOM</name>
<protein>
    <submittedName>
        <fullName evidence="1">2641_t:CDS:1</fullName>
    </submittedName>
</protein>
<comment type="caution">
    <text evidence="1">The sequence shown here is derived from an EMBL/GenBank/DDBJ whole genome shotgun (WGS) entry which is preliminary data.</text>
</comment>
<dbReference type="Proteomes" id="UP000789920">
    <property type="component" value="Unassembled WGS sequence"/>
</dbReference>
<evidence type="ECO:0000313" key="1">
    <source>
        <dbReference type="EMBL" id="CAG8846642.1"/>
    </source>
</evidence>
<gene>
    <name evidence="1" type="ORF">RPERSI_LOCUS34246</name>
</gene>
<organism evidence="1 2">
    <name type="scientific">Racocetra persica</name>
    <dbReference type="NCBI Taxonomy" id="160502"/>
    <lineage>
        <taxon>Eukaryota</taxon>
        <taxon>Fungi</taxon>
        <taxon>Fungi incertae sedis</taxon>
        <taxon>Mucoromycota</taxon>
        <taxon>Glomeromycotina</taxon>
        <taxon>Glomeromycetes</taxon>
        <taxon>Diversisporales</taxon>
        <taxon>Gigasporaceae</taxon>
        <taxon>Racocetra</taxon>
    </lineage>
</organism>
<reference evidence="1" key="1">
    <citation type="submission" date="2021-06" db="EMBL/GenBank/DDBJ databases">
        <authorList>
            <person name="Kallberg Y."/>
            <person name="Tangrot J."/>
            <person name="Rosling A."/>
        </authorList>
    </citation>
    <scope>NUCLEOTIDE SEQUENCE</scope>
    <source>
        <strain evidence="1">MA461A</strain>
    </source>
</reference>
<accession>A0ACA9ST27</accession>